<organism evidence="1 2">
    <name type="scientific">Saxophila tyrrhenica</name>
    <dbReference type="NCBI Taxonomy" id="1690608"/>
    <lineage>
        <taxon>Eukaryota</taxon>
        <taxon>Fungi</taxon>
        <taxon>Dikarya</taxon>
        <taxon>Ascomycota</taxon>
        <taxon>Pezizomycotina</taxon>
        <taxon>Dothideomycetes</taxon>
        <taxon>Dothideomycetidae</taxon>
        <taxon>Mycosphaerellales</taxon>
        <taxon>Extremaceae</taxon>
        <taxon>Saxophila</taxon>
    </lineage>
</organism>
<sequence length="337" mass="38067">MPGEYMKLWLAENEFLCVREGRGGTFAFGPSLENGLVDIHIPEGGLIGLQFCHTCVGLFLRLDKDRSFVAHINGWSLAAPPLPHNFIEGAAADRMREEIFGTLQIEAKQMEWDIADEYFAETVVVCCPHPRLASEDGKKMDVAGSYVIKGLRDFLHAQAETLRTAADEWYEEAVELVQEAGAKVENEDLRKDVAKADCELQRSNHLSSRATSLTQNARFAVQRQQHGFIIEHKDGEVAVVKDIAGYPITGPGGLRHAEDHGVYWRRELGWVEGFISQKWQFSDKDDQDFYESKRQELSRKNIPVWQLTGRTSDASEDSMIIGLSDDEDLKWEPRGQQ</sequence>
<gene>
    <name evidence="1" type="ORF">LTR77_007686</name>
</gene>
<dbReference type="GeneID" id="89929022"/>
<dbReference type="EMBL" id="JAVRRT010000012">
    <property type="protein sequence ID" value="KAK5166957.1"/>
    <property type="molecule type" value="Genomic_DNA"/>
</dbReference>
<dbReference type="Proteomes" id="UP001337655">
    <property type="component" value="Unassembled WGS sequence"/>
</dbReference>
<dbReference type="RefSeq" id="XP_064656765.1">
    <property type="nucleotide sequence ID" value="XM_064804923.1"/>
</dbReference>
<proteinExistence type="predicted"/>
<evidence type="ECO:0000313" key="1">
    <source>
        <dbReference type="EMBL" id="KAK5166957.1"/>
    </source>
</evidence>
<protein>
    <submittedName>
        <fullName evidence="1">Uncharacterized protein</fullName>
    </submittedName>
</protein>
<reference evidence="1 2" key="1">
    <citation type="submission" date="2023-08" db="EMBL/GenBank/DDBJ databases">
        <title>Black Yeasts Isolated from many extreme environments.</title>
        <authorList>
            <person name="Coleine C."/>
            <person name="Stajich J.E."/>
            <person name="Selbmann L."/>
        </authorList>
    </citation>
    <scope>NUCLEOTIDE SEQUENCE [LARGE SCALE GENOMIC DNA]</scope>
    <source>
        <strain evidence="1 2">CCFEE 5935</strain>
    </source>
</reference>
<comment type="caution">
    <text evidence="1">The sequence shown here is derived from an EMBL/GenBank/DDBJ whole genome shotgun (WGS) entry which is preliminary data.</text>
</comment>
<evidence type="ECO:0000313" key="2">
    <source>
        <dbReference type="Proteomes" id="UP001337655"/>
    </source>
</evidence>
<accession>A0AAV9P5R9</accession>
<name>A0AAV9P5R9_9PEZI</name>
<keyword evidence="2" id="KW-1185">Reference proteome</keyword>
<dbReference type="AlphaFoldDB" id="A0AAV9P5R9"/>